<organism evidence="1 2">
    <name type="scientific">Pseudoalteromonas luteoviolacea NCIMB 1942</name>
    <dbReference type="NCBI Taxonomy" id="1365253"/>
    <lineage>
        <taxon>Bacteria</taxon>
        <taxon>Pseudomonadati</taxon>
        <taxon>Pseudomonadota</taxon>
        <taxon>Gammaproteobacteria</taxon>
        <taxon>Alteromonadales</taxon>
        <taxon>Pseudoalteromonadaceae</taxon>
        <taxon>Pseudoalteromonas</taxon>
    </lineage>
</organism>
<dbReference type="PATRIC" id="fig|1365253.3.peg.1665"/>
<comment type="caution">
    <text evidence="1">The sequence shown here is derived from an EMBL/GenBank/DDBJ whole genome shotgun (WGS) entry which is preliminary data.</text>
</comment>
<reference evidence="1 2" key="1">
    <citation type="submission" date="2013-07" db="EMBL/GenBank/DDBJ databases">
        <title>Comparative Genomic and Metabolomic Analysis of Twelve Strains of Pseudoalteromonas luteoviolacea.</title>
        <authorList>
            <person name="Vynne N.G."/>
            <person name="Mansson M."/>
            <person name="Gram L."/>
        </authorList>
    </citation>
    <scope>NUCLEOTIDE SEQUENCE [LARGE SCALE GENOMIC DNA]</scope>
    <source>
        <strain evidence="1 2">NCIMB 1942</strain>
    </source>
</reference>
<dbReference type="OrthoDB" id="6313992at2"/>
<evidence type="ECO:0000313" key="2">
    <source>
        <dbReference type="Proteomes" id="UP000076587"/>
    </source>
</evidence>
<sequence>MRDYGDRVVIPAVKTVSVSNYTRTQFDEAQTLRSNSGAEEHVGKIYSTLTPDEKIQYEYEKGILPTTVTFDKYQTATSPFKKSRRRTTHTYSWVNRVLKMRYAVKAS</sequence>
<gene>
    <name evidence="1" type="ORF">N482_07070</name>
</gene>
<protein>
    <submittedName>
        <fullName evidence="1">Uncharacterized protein</fullName>
    </submittedName>
</protein>
<accession>A0A167DF88</accession>
<name>A0A167DF88_9GAMM</name>
<evidence type="ECO:0000313" key="1">
    <source>
        <dbReference type="EMBL" id="KZN48764.1"/>
    </source>
</evidence>
<proteinExistence type="predicted"/>
<dbReference type="Proteomes" id="UP000076587">
    <property type="component" value="Unassembled WGS sequence"/>
</dbReference>
<dbReference type="AlphaFoldDB" id="A0A167DF88"/>
<dbReference type="RefSeq" id="WP_063376455.1">
    <property type="nucleotide sequence ID" value="NZ_AUXT01000144.1"/>
</dbReference>
<dbReference type="EMBL" id="AUXT01000144">
    <property type="protein sequence ID" value="KZN48764.1"/>
    <property type="molecule type" value="Genomic_DNA"/>
</dbReference>